<dbReference type="AlphaFoldDB" id="C0KZ52"/>
<sequence length="296" mass="33638">MHNFDKFKGLFPAMVTPFTKDGKLHKAGVKEVVNFLVEKQKVDGIYINGSTGEFLLLSFEDKKEVMKLVAESNAGRVTLVAQIGSLNIEETKELAKLAKELKYDAISAITPYYYNFSFNETHHYYEEISKAADIPMLIYYLPQLAGQKVSTDQFGKLLEIKNVIGSKYGATDLFTFERLMSKYPDKVFMFAWDEALAMGLTMGAKGFIGSTYNVNAKGANAIIKAWEANDKEAVMKLTHTYNDYVLDLISKGLMQSLKAIMRLHGVDAGYTRKPFWRYEDEEIKKHAEFITDKYLK</sequence>
<proteinExistence type="inferred from homology"/>
<feature type="active site" description="Schiff-base intermediate with substrate" evidence="3">
    <location>
        <position position="167"/>
    </location>
</feature>
<evidence type="ECO:0000256" key="4">
    <source>
        <dbReference type="PIRSR" id="PIRSR001365-2"/>
    </source>
</evidence>
<dbReference type="PRINTS" id="PR00146">
    <property type="entry name" value="DHPICSNTHASE"/>
</dbReference>
<accession>C0KZ52</accession>
<name>C0KZ52_MYCSY</name>
<dbReference type="PANTHER" id="PTHR42849:SF1">
    <property type="entry name" value="N-ACETYLNEURAMINATE LYASE"/>
    <property type="match status" value="1"/>
</dbReference>
<dbReference type="Gene3D" id="3.20.20.70">
    <property type="entry name" value="Aldolase class I"/>
    <property type="match status" value="1"/>
</dbReference>
<reference evidence="5" key="2">
    <citation type="submission" date="2009-01" db="EMBL/GenBank/DDBJ databases">
        <authorList>
            <person name="May M.A."/>
            <person name="Brown D.R."/>
        </authorList>
    </citation>
    <scope>NUCLEOTIDE SEQUENCE</scope>
    <source>
        <strain evidence="5">K4907A</strain>
    </source>
</reference>
<dbReference type="PIRSF" id="PIRSF001365">
    <property type="entry name" value="DHDPS"/>
    <property type="match status" value="1"/>
</dbReference>
<dbReference type="InterPro" id="IPR002220">
    <property type="entry name" value="DapA-like"/>
</dbReference>
<reference evidence="5" key="1">
    <citation type="journal article" date="2008" name="Microb. Pathog.">
        <title>Genetic variation in sialidase and linkage to N-acetylneuraminate catabolism in Mycoplasma synoviae.</title>
        <authorList>
            <person name="May M."/>
            <person name="Brown D.R."/>
        </authorList>
    </citation>
    <scope>NUCLEOTIDE SEQUENCE</scope>
    <source>
        <strain evidence="5">K4907A</strain>
    </source>
</reference>
<dbReference type="SMR" id="C0KZ52"/>
<dbReference type="InterPro" id="IPR013785">
    <property type="entry name" value="Aldolase_TIM"/>
</dbReference>
<protein>
    <submittedName>
        <fullName evidence="5">N-acetylneuraminate lyase</fullName>
    </submittedName>
</protein>
<dbReference type="PANTHER" id="PTHR42849">
    <property type="entry name" value="N-ACETYLNEURAMINATE LYASE"/>
    <property type="match status" value="1"/>
</dbReference>
<dbReference type="NCBIfam" id="NF003164">
    <property type="entry name" value="PRK04147.1"/>
    <property type="match status" value="1"/>
</dbReference>
<organism evidence="5">
    <name type="scientific">Mycoplasmopsis synoviae</name>
    <name type="common">Mycoplasma synoviae</name>
    <dbReference type="NCBI Taxonomy" id="2109"/>
    <lineage>
        <taxon>Bacteria</taxon>
        <taxon>Bacillati</taxon>
        <taxon>Mycoplasmatota</taxon>
        <taxon>Mycoplasmoidales</taxon>
        <taxon>Metamycoplasmataceae</taxon>
        <taxon>Mycoplasmopsis</taxon>
    </lineage>
</organism>
<evidence type="ECO:0000256" key="3">
    <source>
        <dbReference type="PIRSR" id="PIRSR001365-1"/>
    </source>
</evidence>
<evidence type="ECO:0000313" key="5">
    <source>
        <dbReference type="EMBL" id="ACN42867.1"/>
    </source>
</evidence>
<feature type="binding site" evidence="4">
    <location>
        <position position="208"/>
    </location>
    <ligand>
        <name>pyruvate</name>
        <dbReference type="ChEBI" id="CHEBI:15361"/>
    </ligand>
</feature>
<dbReference type="SUPFAM" id="SSF51569">
    <property type="entry name" value="Aldolase"/>
    <property type="match status" value="1"/>
</dbReference>
<evidence type="ECO:0000256" key="1">
    <source>
        <dbReference type="ARBA" id="ARBA00023239"/>
    </source>
</evidence>
<comment type="similarity">
    <text evidence="2">Belongs to the DapA family.</text>
</comment>
<gene>
    <name evidence="5" type="primary">nanA</name>
</gene>
<feature type="active site" description="Proton donor/acceptor" evidence="3">
    <location>
        <position position="139"/>
    </location>
</feature>
<dbReference type="GO" id="GO:0008747">
    <property type="term" value="F:N-acetylneuraminate lyase activity"/>
    <property type="evidence" value="ECO:0007669"/>
    <property type="project" value="TreeGrafter"/>
</dbReference>
<dbReference type="SMART" id="SM01130">
    <property type="entry name" value="DHDPS"/>
    <property type="match status" value="1"/>
</dbReference>
<dbReference type="EMBL" id="FJ648553">
    <property type="protein sequence ID" value="ACN42867.1"/>
    <property type="molecule type" value="Genomic_DNA"/>
</dbReference>
<dbReference type="Pfam" id="PF00701">
    <property type="entry name" value="DHDPS"/>
    <property type="match status" value="1"/>
</dbReference>
<dbReference type="GO" id="GO:0019262">
    <property type="term" value="P:N-acetylneuraminate catabolic process"/>
    <property type="evidence" value="ECO:0007669"/>
    <property type="project" value="TreeGrafter"/>
</dbReference>
<keyword evidence="1 2" id="KW-0456">Lyase</keyword>
<dbReference type="GO" id="GO:0005829">
    <property type="term" value="C:cytosol"/>
    <property type="evidence" value="ECO:0007669"/>
    <property type="project" value="TreeGrafter"/>
</dbReference>
<feature type="binding site" evidence="4">
    <location>
        <position position="51"/>
    </location>
    <ligand>
        <name>pyruvate</name>
        <dbReference type="ChEBI" id="CHEBI:15361"/>
    </ligand>
</feature>
<evidence type="ECO:0000256" key="2">
    <source>
        <dbReference type="PIRNR" id="PIRNR001365"/>
    </source>
</evidence>